<gene>
    <name evidence="1" type="ORF">BP00DRAFT_244467</name>
</gene>
<evidence type="ECO:0000313" key="2">
    <source>
        <dbReference type="Proteomes" id="UP000248817"/>
    </source>
</evidence>
<sequence>MIARTRIYGAVLPSVSTEQPPCLGFKGLKHTVLHTYCTSYIIISCYQCCGGVRSLGSLLSPSKFTGRSQWLPKRADRRATIQESDAPCVGPYYSYVTIQESVRYSHVTILPQSINSPGHVKSQFAVYLESHNPGQHTKVHAGTNVEPDYAYIHQSHPKIYRFISSQVCPKISASAVLLCYVECQIPLV</sequence>
<accession>A0A2V5I575</accession>
<name>A0A2V5I575_9EURO</name>
<dbReference type="EMBL" id="KZ825535">
    <property type="protein sequence ID" value="PYI29183.1"/>
    <property type="molecule type" value="Genomic_DNA"/>
</dbReference>
<dbReference type="AlphaFoldDB" id="A0A2V5I575"/>
<dbReference type="Proteomes" id="UP000248817">
    <property type="component" value="Unassembled WGS sequence"/>
</dbReference>
<organism evidence="1 2">
    <name type="scientific">Aspergillus indologenus CBS 114.80</name>
    <dbReference type="NCBI Taxonomy" id="1450541"/>
    <lineage>
        <taxon>Eukaryota</taxon>
        <taxon>Fungi</taxon>
        <taxon>Dikarya</taxon>
        <taxon>Ascomycota</taxon>
        <taxon>Pezizomycotina</taxon>
        <taxon>Eurotiomycetes</taxon>
        <taxon>Eurotiomycetidae</taxon>
        <taxon>Eurotiales</taxon>
        <taxon>Aspergillaceae</taxon>
        <taxon>Aspergillus</taxon>
        <taxon>Aspergillus subgen. Circumdati</taxon>
    </lineage>
</organism>
<proteinExistence type="predicted"/>
<reference evidence="1 2" key="1">
    <citation type="submission" date="2018-02" db="EMBL/GenBank/DDBJ databases">
        <title>The genomes of Aspergillus section Nigri reveals drivers in fungal speciation.</title>
        <authorList>
            <consortium name="DOE Joint Genome Institute"/>
            <person name="Vesth T.C."/>
            <person name="Nybo J."/>
            <person name="Theobald S."/>
            <person name="Brandl J."/>
            <person name="Frisvad J.C."/>
            <person name="Nielsen K.F."/>
            <person name="Lyhne E.K."/>
            <person name="Kogle M.E."/>
            <person name="Kuo A."/>
            <person name="Riley R."/>
            <person name="Clum A."/>
            <person name="Nolan M."/>
            <person name="Lipzen A."/>
            <person name="Salamov A."/>
            <person name="Henrissat B."/>
            <person name="Wiebenga A."/>
            <person name="De vries R.P."/>
            <person name="Grigoriev I.V."/>
            <person name="Mortensen U.H."/>
            <person name="Andersen M.R."/>
            <person name="Baker S.E."/>
        </authorList>
    </citation>
    <scope>NUCLEOTIDE SEQUENCE [LARGE SCALE GENOMIC DNA]</scope>
    <source>
        <strain evidence="1 2">CBS 114.80</strain>
    </source>
</reference>
<protein>
    <submittedName>
        <fullName evidence="1">Uncharacterized protein</fullName>
    </submittedName>
</protein>
<evidence type="ECO:0000313" key="1">
    <source>
        <dbReference type="EMBL" id="PYI29183.1"/>
    </source>
</evidence>
<keyword evidence="2" id="KW-1185">Reference proteome</keyword>